<comment type="subcellular location">
    <subcellularLocation>
        <location evidence="1">Cell outer membrane</location>
        <topology evidence="1">Multi-pass membrane protein</topology>
    </subcellularLocation>
</comment>
<accession>A0A7G8BCE5</accession>
<dbReference type="InterPro" id="IPR057601">
    <property type="entry name" value="Oar-like_b-barrel"/>
</dbReference>
<evidence type="ECO:0000256" key="4">
    <source>
        <dbReference type="ARBA" id="ARBA00022692"/>
    </source>
</evidence>
<keyword evidence="2" id="KW-0813">Transport</keyword>
<dbReference type="InterPro" id="IPR039426">
    <property type="entry name" value="TonB-dep_rcpt-like"/>
</dbReference>
<evidence type="ECO:0000256" key="6">
    <source>
        <dbReference type="ARBA" id="ARBA00023237"/>
    </source>
</evidence>
<dbReference type="SUPFAM" id="SSF49464">
    <property type="entry name" value="Carboxypeptidase regulatory domain-like"/>
    <property type="match status" value="1"/>
</dbReference>
<evidence type="ECO:0000256" key="3">
    <source>
        <dbReference type="ARBA" id="ARBA00022452"/>
    </source>
</evidence>
<keyword evidence="6" id="KW-0998">Cell outer membrane</keyword>
<dbReference type="EMBL" id="CP060394">
    <property type="protein sequence ID" value="QNI30215.1"/>
    <property type="molecule type" value="Genomic_DNA"/>
</dbReference>
<proteinExistence type="predicted"/>
<keyword evidence="4" id="KW-0812">Transmembrane</keyword>
<dbReference type="PANTHER" id="PTHR30069">
    <property type="entry name" value="TONB-DEPENDENT OUTER MEMBRANE RECEPTOR"/>
    <property type="match status" value="1"/>
</dbReference>
<dbReference type="SUPFAM" id="SSF56935">
    <property type="entry name" value="Porins"/>
    <property type="match status" value="1"/>
</dbReference>
<dbReference type="Pfam" id="PF25183">
    <property type="entry name" value="OMP_b-brl_4"/>
    <property type="match status" value="1"/>
</dbReference>
<gene>
    <name evidence="10" type="ORF">H7849_13550</name>
</gene>
<keyword evidence="3" id="KW-1134">Transmembrane beta strand</keyword>
<evidence type="ECO:0000313" key="11">
    <source>
        <dbReference type="Proteomes" id="UP000515312"/>
    </source>
</evidence>
<evidence type="ECO:0000256" key="2">
    <source>
        <dbReference type="ARBA" id="ARBA00022448"/>
    </source>
</evidence>
<evidence type="ECO:0000256" key="1">
    <source>
        <dbReference type="ARBA" id="ARBA00004571"/>
    </source>
</evidence>
<feature type="signal peptide" evidence="8">
    <location>
        <begin position="1"/>
        <end position="19"/>
    </location>
</feature>
<feature type="region of interest" description="Disordered" evidence="7">
    <location>
        <begin position="1024"/>
        <end position="1044"/>
    </location>
</feature>
<feature type="compositionally biased region" description="Gly residues" evidence="7">
    <location>
        <begin position="1024"/>
        <end position="1037"/>
    </location>
</feature>
<dbReference type="GO" id="GO:0015344">
    <property type="term" value="F:siderophore uptake transmembrane transporter activity"/>
    <property type="evidence" value="ECO:0007669"/>
    <property type="project" value="TreeGrafter"/>
</dbReference>
<evidence type="ECO:0000256" key="8">
    <source>
        <dbReference type="SAM" id="SignalP"/>
    </source>
</evidence>
<dbReference type="Pfam" id="PF13620">
    <property type="entry name" value="CarboxypepD_reg"/>
    <property type="match status" value="1"/>
</dbReference>
<dbReference type="KEGG" id="adin:H7849_13550"/>
<dbReference type="PANTHER" id="PTHR30069:SF46">
    <property type="entry name" value="OAR PROTEIN"/>
    <property type="match status" value="1"/>
</dbReference>
<name>A0A7G8BCE5_9BACT</name>
<reference evidence="10 11" key="1">
    <citation type="submission" date="2020-08" db="EMBL/GenBank/DDBJ databases">
        <title>Edaphobacter telluris sp. nov. and Acidobacterium dinghuensis sp. nov., two acidobacteria isolated from forest soil.</title>
        <authorList>
            <person name="Fu J."/>
            <person name="Qiu L."/>
        </authorList>
    </citation>
    <scope>NUCLEOTIDE SEQUENCE [LARGE SCALE GENOMIC DNA]</scope>
    <source>
        <strain evidence="10">4Y35</strain>
    </source>
</reference>
<sequence length="1180" mass="126149">MKRVFLCLSLSQFRLSALAALLVTVLTCSLGLRAQSTQGTILGTVHDASGAIVPNATVTVTNIDTSVVGTDATDASGNYQVLNLTEGRYKVEVTASGFGTTVIDNLVLVAREELRADATLNVGTVNQQVNVNAAIGAITTETASITATYSAVDVQNLPANYRASANGTSPLNLIQTLPGVQSDTGTSTGTGVSFSVQGGLPSQADVTIDGVTAQNTTSNTPLQNALPSGESISELRVDGVLNNAEFGQPGEITFVSKSGTNQLHGGAFWYHQNSAFNATPFGATTKPHIVGNDFGGSLNGPVVIPHLYNGHDKSFFFGTYEGFRLPSATPYQAYVPSTPMKKGDFSFLPYPLLDPFTGTPYPNNQVPINSASQAFLQFFPDPNVGDPTIYNPSSPNYIVNQNSSYNSNQFDVRGDQYFGQKALVFGRFTWKNINYAHPEPLLIPGGSNIGQDRVLVVAANYNFTPNLINEFRFGFTWDTSGSTNPFNGPGFANSSGLQGLQNLFFNGLSELDFNQLTSLNGDRLASTTKSRTYQYVDSVSWVKGHHSMKYGLDIRHIEALTPLGFFGADNYGTFAFNTGHNFTGLGVTPGQEFADFLIGTPQGTGYDVVTADNDGLSIYYDFYGQDDWKVTPRLTLTYGLRYEYHPAYHDPSGNIGNFDPFIPLSGEAVFPNGAENTLSAGFLASFNACPVGQSSGTPDANGAPCTPVLPNNAAGLPSGLRHAPTKRFMPRFGFAYRPFDNDRTAVRGGFAMYNITTLGSIFYSLTGTLQASTNIYNNAETATGPAYAWPAIYAGSGSSSAAGALGTAYFGTANDINWKDPYAEQWSLSIDHEFGQGYGARISYIGMNTRQLVWAPNENDLPYSNTVSAYNQPLSARPFPNWGVINDRATGANGSYNSMQLEVTHRYTNGLTFDSAYTYAKSLADNQGPNNNGGFAGENGGQRTSYGRSHFVDFGNVYGTRRNRWSTTAVYALPFGRGKQFGANMSRWADMAVGGWQLSSIFLWQGGPYLTPYFPGGSVDPSGTGSGLTGNFQGGSYPGRAQKPDQVATAKPRSQGRNNWINMDAFICPGVPNWQFGQTCNVGSGQVGAPSPIGRFGNAQVGSVIGPGTVNLSAGLSKSFPITEGVRLRAEGTFTNVLNHTNLGDPNLNLTSPNYGVITAPRGSDFASARNGQVSMRLEF</sequence>
<keyword evidence="5" id="KW-0472">Membrane</keyword>
<dbReference type="RefSeq" id="WP_186739929.1">
    <property type="nucleotide sequence ID" value="NZ_CP060394.1"/>
</dbReference>
<dbReference type="Proteomes" id="UP000515312">
    <property type="component" value="Chromosome"/>
</dbReference>
<dbReference type="GO" id="GO:0044718">
    <property type="term" value="P:siderophore transmembrane transport"/>
    <property type="evidence" value="ECO:0007669"/>
    <property type="project" value="TreeGrafter"/>
</dbReference>
<dbReference type="AlphaFoldDB" id="A0A7G8BCE5"/>
<keyword evidence="10" id="KW-0675">Receptor</keyword>
<dbReference type="Gene3D" id="2.40.170.20">
    <property type="entry name" value="TonB-dependent receptor, beta-barrel domain"/>
    <property type="match status" value="1"/>
</dbReference>
<feature type="domain" description="TonB-dependent transporter Oar-like beta-barrel" evidence="9">
    <location>
        <begin position="255"/>
        <end position="1173"/>
    </location>
</feature>
<evidence type="ECO:0000256" key="5">
    <source>
        <dbReference type="ARBA" id="ARBA00023136"/>
    </source>
</evidence>
<feature type="chain" id="PRO_5028810653" evidence="8">
    <location>
        <begin position="20"/>
        <end position="1180"/>
    </location>
</feature>
<evidence type="ECO:0000256" key="7">
    <source>
        <dbReference type="SAM" id="MobiDB-lite"/>
    </source>
</evidence>
<protein>
    <submittedName>
        <fullName evidence="10">TonB-dependent receptor</fullName>
    </submittedName>
</protein>
<dbReference type="Gene3D" id="2.60.40.1120">
    <property type="entry name" value="Carboxypeptidase-like, regulatory domain"/>
    <property type="match status" value="1"/>
</dbReference>
<organism evidence="10 11">
    <name type="scientific">Alloacidobacterium dinghuense</name>
    <dbReference type="NCBI Taxonomy" id="2763107"/>
    <lineage>
        <taxon>Bacteria</taxon>
        <taxon>Pseudomonadati</taxon>
        <taxon>Acidobacteriota</taxon>
        <taxon>Terriglobia</taxon>
        <taxon>Terriglobales</taxon>
        <taxon>Acidobacteriaceae</taxon>
        <taxon>Alloacidobacterium</taxon>
    </lineage>
</organism>
<dbReference type="InterPro" id="IPR008969">
    <property type="entry name" value="CarboxyPept-like_regulatory"/>
</dbReference>
<keyword evidence="11" id="KW-1185">Reference proteome</keyword>
<evidence type="ECO:0000313" key="10">
    <source>
        <dbReference type="EMBL" id="QNI30215.1"/>
    </source>
</evidence>
<keyword evidence="8" id="KW-0732">Signal</keyword>
<dbReference type="GO" id="GO:0009279">
    <property type="term" value="C:cell outer membrane"/>
    <property type="evidence" value="ECO:0007669"/>
    <property type="project" value="UniProtKB-SubCell"/>
</dbReference>
<dbReference type="InterPro" id="IPR036942">
    <property type="entry name" value="Beta-barrel_TonB_sf"/>
</dbReference>
<evidence type="ECO:0000259" key="9">
    <source>
        <dbReference type="Pfam" id="PF25183"/>
    </source>
</evidence>